<feature type="transmembrane region" description="Helical" evidence="1">
    <location>
        <begin position="12"/>
        <end position="36"/>
    </location>
</feature>
<name>A0A4R3LTI8_9HYPH</name>
<feature type="transmembrane region" description="Helical" evidence="1">
    <location>
        <begin position="48"/>
        <end position="72"/>
    </location>
</feature>
<reference evidence="2 3" key="1">
    <citation type="submission" date="2019-03" db="EMBL/GenBank/DDBJ databases">
        <title>Genomic Encyclopedia of Type Strains, Phase IV (KMG-IV): sequencing the most valuable type-strain genomes for metagenomic binning, comparative biology and taxonomic classification.</title>
        <authorList>
            <person name="Goeker M."/>
        </authorList>
    </citation>
    <scope>NUCLEOTIDE SEQUENCE [LARGE SCALE GENOMIC DNA]</scope>
    <source>
        <strain evidence="2 3">DSM 9035</strain>
    </source>
</reference>
<sequence length="85" mass="9786">MKIPPWYVGQWVVWLFTGLPLQWFFTAFNGLSFFTLPDLPGPDGVSRASWVVTGLLLYHPILSAPLALWLAWRRSKGNKTPFRRP</sequence>
<proteinExistence type="predicted"/>
<accession>A0A4R3LTI8</accession>
<dbReference type="AlphaFoldDB" id="A0A4R3LTI8"/>
<protein>
    <submittedName>
        <fullName evidence="2">Uncharacterized protein</fullName>
    </submittedName>
</protein>
<keyword evidence="1" id="KW-0472">Membrane</keyword>
<dbReference type="RefSeq" id="WP_132032119.1">
    <property type="nucleotide sequence ID" value="NZ_SMAI01000008.1"/>
</dbReference>
<comment type="caution">
    <text evidence="2">The sequence shown here is derived from an EMBL/GenBank/DDBJ whole genome shotgun (WGS) entry which is preliminary data.</text>
</comment>
<keyword evidence="1" id="KW-0812">Transmembrane</keyword>
<dbReference type="Proteomes" id="UP000294664">
    <property type="component" value="Unassembled WGS sequence"/>
</dbReference>
<evidence type="ECO:0000256" key="1">
    <source>
        <dbReference type="SAM" id="Phobius"/>
    </source>
</evidence>
<dbReference type="EMBL" id="SMAI01000008">
    <property type="protein sequence ID" value="TCT03870.1"/>
    <property type="molecule type" value="Genomic_DNA"/>
</dbReference>
<evidence type="ECO:0000313" key="2">
    <source>
        <dbReference type="EMBL" id="TCT03870.1"/>
    </source>
</evidence>
<keyword evidence="3" id="KW-1185">Reference proteome</keyword>
<keyword evidence="1" id="KW-1133">Transmembrane helix</keyword>
<evidence type="ECO:0000313" key="3">
    <source>
        <dbReference type="Proteomes" id="UP000294664"/>
    </source>
</evidence>
<gene>
    <name evidence="2" type="ORF">EDC64_10835</name>
</gene>
<organism evidence="2 3">
    <name type="scientific">Aquabacter spiritensis</name>
    <dbReference type="NCBI Taxonomy" id="933073"/>
    <lineage>
        <taxon>Bacteria</taxon>
        <taxon>Pseudomonadati</taxon>
        <taxon>Pseudomonadota</taxon>
        <taxon>Alphaproteobacteria</taxon>
        <taxon>Hyphomicrobiales</taxon>
        <taxon>Xanthobacteraceae</taxon>
        <taxon>Aquabacter</taxon>
    </lineage>
</organism>
<dbReference type="OrthoDB" id="7169863at2"/>